<proteinExistence type="inferred from homology"/>
<dbReference type="GO" id="GO:0000124">
    <property type="term" value="C:SAGA complex"/>
    <property type="evidence" value="ECO:0007669"/>
    <property type="project" value="TreeGrafter"/>
</dbReference>
<keyword evidence="7 10" id="KW-0010">Activator</keyword>
<dbReference type="EMBL" id="KQ257456">
    <property type="protein sequence ID" value="KND00357.1"/>
    <property type="molecule type" value="Genomic_DNA"/>
</dbReference>
<keyword evidence="13" id="KW-1185">Reference proteome</keyword>
<dbReference type="InterPro" id="IPR051078">
    <property type="entry name" value="SGF11"/>
</dbReference>
<keyword evidence="4" id="KW-0862">Zinc</keyword>
<protein>
    <recommendedName>
        <fullName evidence="10">SAGA-associated factor 11</fullName>
    </recommendedName>
</protein>
<evidence type="ECO:0000256" key="2">
    <source>
        <dbReference type="ARBA" id="ARBA00022723"/>
    </source>
</evidence>
<dbReference type="GeneID" id="27688115"/>
<dbReference type="RefSeq" id="XP_016608396.1">
    <property type="nucleotide sequence ID" value="XM_016752913.1"/>
</dbReference>
<feature type="region of interest" description="Disordered" evidence="11">
    <location>
        <begin position="112"/>
        <end position="202"/>
    </location>
</feature>
<sequence length="245" mass="26894">MSEDPTSKIFSSLSEDERNNLGRLAFEDLLSECVQELAFEIHREETRKKAVCQVCHTRCLAYASPGPGSDIYGLPLGDKNAVTDKFKCYKCNNWYPAQRYAPHLEKCLGFGGRTNSRSSSRRPGTERASASPFGADSDTESGTVNGEKRGVKRKESPLRKSLGKRMKLSATDFPGRISVPTREPVNSSPLRSSSPIRETSPDVSPSLIGMFANKTMPTIPLVEDFIDIDGDADALGSEEDDLSHD</sequence>
<dbReference type="OrthoDB" id="21557at2759"/>
<feature type="compositionally biased region" description="Low complexity" evidence="11">
    <location>
        <begin position="113"/>
        <end position="122"/>
    </location>
</feature>
<evidence type="ECO:0000256" key="4">
    <source>
        <dbReference type="ARBA" id="ARBA00022833"/>
    </source>
</evidence>
<dbReference type="Proteomes" id="UP000053201">
    <property type="component" value="Unassembled WGS sequence"/>
</dbReference>
<dbReference type="GO" id="GO:0006357">
    <property type="term" value="P:regulation of transcription by RNA polymerase II"/>
    <property type="evidence" value="ECO:0007669"/>
    <property type="project" value="TreeGrafter"/>
</dbReference>
<keyword evidence="9" id="KW-0539">Nucleus</keyword>
<comment type="subcellular location">
    <subcellularLocation>
        <location evidence="1 10">Nucleus</location>
    </subcellularLocation>
</comment>
<keyword evidence="5" id="KW-0156">Chromatin regulator</keyword>
<evidence type="ECO:0000256" key="11">
    <source>
        <dbReference type="SAM" id="MobiDB-lite"/>
    </source>
</evidence>
<dbReference type="GO" id="GO:0071819">
    <property type="term" value="C:DUBm complex"/>
    <property type="evidence" value="ECO:0007669"/>
    <property type="project" value="TreeGrafter"/>
</dbReference>
<evidence type="ECO:0000256" key="7">
    <source>
        <dbReference type="ARBA" id="ARBA00023159"/>
    </source>
</evidence>
<dbReference type="VEuPathDB" id="FungiDB:SPPG_04681"/>
<dbReference type="InterPro" id="IPR013246">
    <property type="entry name" value="SAGA_su_Sgf11"/>
</dbReference>
<dbReference type="AlphaFoldDB" id="A0A0L0HH04"/>
<organism evidence="12 13">
    <name type="scientific">Spizellomyces punctatus (strain DAOM BR117)</name>
    <dbReference type="NCBI Taxonomy" id="645134"/>
    <lineage>
        <taxon>Eukaryota</taxon>
        <taxon>Fungi</taxon>
        <taxon>Fungi incertae sedis</taxon>
        <taxon>Chytridiomycota</taxon>
        <taxon>Chytridiomycota incertae sedis</taxon>
        <taxon>Chytridiomycetes</taxon>
        <taxon>Spizellomycetales</taxon>
        <taxon>Spizellomycetaceae</taxon>
        <taxon>Spizellomyces</taxon>
    </lineage>
</organism>
<evidence type="ECO:0000313" key="12">
    <source>
        <dbReference type="EMBL" id="KND00357.1"/>
    </source>
</evidence>
<dbReference type="GO" id="GO:0008270">
    <property type="term" value="F:zinc ion binding"/>
    <property type="evidence" value="ECO:0007669"/>
    <property type="project" value="UniProtKB-KW"/>
</dbReference>
<gene>
    <name evidence="12" type="ORF">SPPG_04681</name>
</gene>
<evidence type="ECO:0000256" key="1">
    <source>
        <dbReference type="ARBA" id="ARBA00004123"/>
    </source>
</evidence>
<evidence type="ECO:0000256" key="3">
    <source>
        <dbReference type="ARBA" id="ARBA00022771"/>
    </source>
</evidence>
<dbReference type="GO" id="GO:0006325">
    <property type="term" value="P:chromatin organization"/>
    <property type="evidence" value="ECO:0007669"/>
    <property type="project" value="UniProtKB-KW"/>
</dbReference>
<comment type="similarity">
    <text evidence="10">Belongs to the SGF11 family.</text>
</comment>
<name>A0A0L0HH04_SPIPD</name>
<dbReference type="Pfam" id="PF08209">
    <property type="entry name" value="Sgf11"/>
    <property type="match status" value="1"/>
</dbReference>
<dbReference type="PANTHER" id="PTHR46367:SF1">
    <property type="entry name" value="ATAXIN-7-LIKE PROTEIN 3"/>
    <property type="match status" value="1"/>
</dbReference>
<feature type="compositionally biased region" description="Basic and acidic residues" evidence="11">
    <location>
        <begin position="146"/>
        <end position="158"/>
    </location>
</feature>
<evidence type="ECO:0000256" key="8">
    <source>
        <dbReference type="ARBA" id="ARBA00023163"/>
    </source>
</evidence>
<feature type="compositionally biased region" description="Polar residues" evidence="11">
    <location>
        <begin position="184"/>
        <end position="202"/>
    </location>
</feature>
<keyword evidence="2" id="KW-0479">Metal-binding</keyword>
<evidence type="ECO:0000256" key="9">
    <source>
        <dbReference type="ARBA" id="ARBA00023242"/>
    </source>
</evidence>
<evidence type="ECO:0000256" key="6">
    <source>
        <dbReference type="ARBA" id="ARBA00023015"/>
    </source>
</evidence>
<keyword evidence="3" id="KW-0863">Zinc-finger</keyword>
<dbReference type="GO" id="GO:0003713">
    <property type="term" value="F:transcription coactivator activity"/>
    <property type="evidence" value="ECO:0007669"/>
    <property type="project" value="TreeGrafter"/>
</dbReference>
<keyword evidence="8" id="KW-0804">Transcription</keyword>
<accession>A0A0L0HH04</accession>
<evidence type="ECO:0000256" key="5">
    <source>
        <dbReference type="ARBA" id="ARBA00022853"/>
    </source>
</evidence>
<dbReference type="PANTHER" id="PTHR46367">
    <property type="entry name" value="ATAXIN-7-LIKE PROTEIN 3"/>
    <property type="match status" value="1"/>
</dbReference>
<evidence type="ECO:0000256" key="10">
    <source>
        <dbReference type="RuleBase" id="RU261113"/>
    </source>
</evidence>
<dbReference type="InParanoid" id="A0A0L0HH04"/>
<dbReference type="OMA" id="CEICHTH"/>
<keyword evidence="6" id="KW-0805">Transcription regulation</keyword>
<evidence type="ECO:0000313" key="13">
    <source>
        <dbReference type="Proteomes" id="UP000053201"/>
    </source>
</evidence>
<dbReference type="STRING" id="645134.A0A0L0HH04"/>
<dbReference type="eggNOG" id="KOG2612">
    <property type="taxonomic scope" value="Eukaryota"/>
</dbReference>
<reference evidence="12 13" key="1">
    <citation type="submission" date="2009-08" db="EMBL/GenBank/DDBJ databases">
        <title>The Genome Sequence of Spizellomyces punctatus strain DAOM BR117.</title>
        <authorList>
            <consortium name="The Broad Institute Genome Sequencing Platform"/>
            <person name="Russ C."/>
            <person name="Cuomo C."/>
            <person name="Shea T."/>
            <person name="Young S.K."/>
            <person name="Zeng Q."/>
            <person name="Koehrsen M."/>
            <person name="Haas B."/>
            <person name="Borodovsky M."/>
            <person name="Guigo R."/>
            <person name="Alvarado L."/>
            <person name="Berlin A."/>
            <person name="Bochicchio J."/>
            <person name="Borenstein D."/>
            <person name="Chapman S."/>
            <person name="Chen Z."/>
            <person name="Engels R."/>
            <person name="Freedman E."/>
            <person name="Gellesch M."/>
            <person name="Goldberg J."/>
            <person name="Griggs A."/>
            <person name="Gujja S."/>
            <person name="Heiman D."/>
            <person name="Hepburn T."/>
            <person name="Howarth C."/>
            <person name="Jen D."/>
            <person name="Larson L."/>
            <person name="Lewis B."/>
            <person name="Mehta T."/>
            <person name="Park D."/>
            <person name="Pearson M."/>
            <person name="Roberts A."/>
            <person name="Saif S."/>
            <person name="Shenoy N."/>
            <person name="Sisk P."/>
            <person name="Stolte C."/>
            <person name="Sykes S."/>
            <person name="Thomson T."/>
            <person name="Walk T."/>
            <person name="White J."/>
            <person name="Yandava C."/>
            <person name="Burger G."/>
            <person name="Gray M.W."/>
            <person name="Holland P.W.H."/>
            <person name="King N."/>
            <person name="Lang F.B.F."/>
            <person name="Roger A.J."/>
            <person name="Ruiz-Trillo I."/>
            <person name="Lander E."/>
            <person name="Nusbaum C."/>
        </authorList>
    </citation>
    <scope>NUCLEOTIDE SEQUENCE [LARGE SCALE GENOMIC DNA]</scope>
    <source>
        <strain evidence="12 13">DAOM BR117</strain>
    </source>
</reference>